<evidence type="ECO:0000313" key="9">
    <source>
        <dbReference type="Proteomes" id="UP000002030"/>
    </source>
</evidence>
<dbReference type="eggNOG" id="COG1105">
    <property type="taxonomic scope" value="Bacteria"/>
</dbReference>
<accession>D1B9V4</accession>
<evidence type="ECO:0000259" key="7">
    <source>
        <dbReference type="Pfam" id="PF00294"/>
    </source>
</evidence>
<dbReference type="PANTHER" id="PTHR46566">
    <property type="entry name" value="1-PHOSPHOFRUCTOKINASE-RELATED"/>
    <property type="match status" value="1"/>
</dbReference>
<organism evidence="8 9">
    <name type="scientific">Thermanaerovibrio acidaminovorans (strain ATCC 49978 / DSM 6589 / Su883)</name>
    <name type="common">Selenomonas acidaminovorans</name>
    <dbReference type="NCBI Taxonomy" id="525903"/>
    <lineage>
        <taxon>Bacteria</taxon>
        <taxon>Thermotogati</taxon>
        <taxon>Synergistota</taxon>
        <taxon>Synergistia</taxon>
        <taxon>Synergistales</taxon>
        <taxon>Synergistaceae</taxon>
        <taxon>Thermanaerovibrio</taxon>
    </lineage>
</organism>
<dbReference type="KEGG" id="tai:Taci_0824"/>
<dbReference type="SUPFAM" id="SSF53613">
    <property type="entry name" value="Ribokinase-like"/>
    <property type="match status" value="1"/>
</dbReference>
<gene>
    <name evidence="8" type="ordered locus">Taci_0824</name>
</gene>
<keyword evidence="5" id="KW-0067">ATP-binding</keyword>
<evidence type="ECO:0000256" key="2">
    <source>
        <dbReference type="ARBA" id="ARBA00022679"/>
    </source>
</evidence>
<reference evidence="8 9" key="1">
    <citation type="journal article" date="2009" name="Stand. Genomic Sci.">
        <title>Complete genome sequence of Thermanaerovibrio acidaminovorans type strain (Su883).</title>
        <authorList>
            <person name="Chovatia M."/>
            <person name="Sikorski J."/>
            <person name="Schroder M."/>
            <person name="Lapidus A."/>
            <person name="Nolan M."/>
            <person name="Tice H."/>
            <person name="Glavina Del Rio T."/>
            <person name="Copeland A."/>
            <person name="Cheng J.F."/>
            <person name="Lucas S."/>
            <person name="Chen F."/>
            <person name="Bruce D."/>
            <person name="Goodwin L."/>
            <person name="Pitluck S."/>
            <person name="Ivanova N."/>
            <person name="Mavromatis K."/>
            <person name="Ovchinnikova G."/>
            <person name="Pati A."/>
            <person name="Chen A."/>
            <person name="Palaniappan K."/>
            <person name="Land M."/>
            <person name="Hauser L."/>
            <person name="Chang Y.J."/>
            <person name="Jeffries C.D."/>
            <person name="Chain P."/>
            <person name="Saunders E."/>
            <person name="Detter J.C."/>
            <person name="Brettin T."/>
            <person name="Rohde M."/>
            <person name="Goker M."/>
            <person name="Spring S."/>
            <person name="Bristow J."/>
            <person name="Markowitz V."/>
            <person name="Hugenholtz P."/>
            <person name="Kyrpides N.C."/>
            <person name="Klenk H.P."/>
            <person name="Eisen J.A."/>
        </authorList>
    </citation>
    <scope>NUCLEOTIDE SEQUENCE [LARGE SCALE GENOMIC DNA]</scope>
    <source>
        <strain evidence="9">ATCC 49978 / DSM 6589 / Su883</strain>
    </source>
</reference>
<dbReference type="PANTHER" id="PTHR46566:SF1">
    <property type="entry name" value="1-PHOSPHOFRUCTOKINASE"/>
    <property type="match status" value="1"/>
</dbReference>
<dbReference type="Proteomes" id="UP000002030">
    <property type="component" value="Chromosome"/>
</dbReference>
<dbReference type="GO" id="GO:0005524">
    <property type="term" value="F:ATP binding"/>
    <property type="evidence" value="ECO:0007669"/>
    <property type="project" value="UniProtKB-KW"/>
</dbReference>
<dbReference type="PATRIC" id="fig|525903.6.peg.825"/>
<keyword evidence="2 6" id="KW-0808">Transferase</keyword>
<evidence type="ECO:0000313" key="8">
    <source>
        <dbReference type="EMBL" id="ACZ19057.1"/>
    </source>
</evidence>
<dbReference type="AlphaFoldDB" id="D1B9V4"/>
<evidence type="ECO:0000256" key="6">
    <source>
        <dbReference type="PIRNR" id="PIRNR000535"/>
    </source>
</evidence>
<dbReference type="RefSeq" id="WP_012869572.1">
    <property type="nucleotide sequence ID" value="NC_013522.1"/>
</dbReference>
<dbReference type="CDD" id="cd01164">
    <property type="entry name" value="FruK_PfkB_like"/>
    <property type="match status" value="1"/>
</dbReference>
<dbReference type="PROSITE" id="PS00583">
    <property type="entry name" value="PFKB_KINASES_1"/>
    <property type="match status" value="1"/>
</dbReference>
<dbReference type="EnsemblBacteria" id="ACZ19057">
    <property type="protein sequence ID" value="ACZ19057"/>
    <property type="gene ID" value="Taci_0824"/>
</dbReference>
<keyword evidence="4" id="KW-0418">Kinase</keyword>
<protein>
    <submittedName>
        <fullName evidence="8">1-phosphofructokinase</fullName>
    </submittedName>
</protein>
<dbReference type="OrthoDB" id="9801219at2"/>
<evidence type="ECO:0000256" key="1">
    <source>
        <dbReference type="ARBA" id="ARBA00010688"/>
    </source>
</evidence>
<dbReference type="Pfam" id="PF00294">
    <property type="entry name" value="PfkB"/>
    <property type="match status" value="1"/>
</dbReference>
<dbReference type="InterPro" id="IPR017583">
    <property type="entry name" value="Tagatose/fructose_Pkinase"/>
</dbReference>
<name>D1B9V4_THEAS</name>
<sequence length="310" mass="33283">MILTVTLNPAVDEEYVVPEFRPGGWFRASQVNRSPGGKGINVSIILKQMGVDSVAMGFLGGYNGGYIRDQLAKLGISTSFVHLRGETRTTTYVVDEIGRVETGIVEAGPYVPESALARFLKAYYRMLGRCSSVMIGGSLPPGVPQDIYRDLVHMASVRGKDVFVDASSGALLSAVDGGPKVVKVDHRFMSMVMDVPLLSLDNLKSVAAKLHDEGVPWVVTSYRGYGDLFSTPEGVYIGEVPKSRVVSLFGAGDALMAGLVLAFQEGMGTEDSIRFAMGCALEDSLHLEKGVQSREAVDEAARNVKVTRVG</sequence>
<dbReference type="Gene3D" id="3.40.1190.20">
    <property type="match status" value="1"/>
</dbReference>
<dbReference type="HOGENOM" id="CLU_050013_0_2_0"/>
<dbReference type="EMBL" id="CP001818">
    <property type="protein sequence ID" value="ACZ19057.1"/>
    <property type="molecule type" value="Genomic_DNA"/>
</dbReference>
<evidence type="ECO:0000256" key="4">
    <source>
        <dbReference type="ARBA" id="ARBA00022777"/>
    </source>
</evidence>
<evidence type="ECO:0000256" key="5">
    <source>
        <dbReference type="ARBA" id="ARBA00022840"/>
    </source>
</evidence>
<comment type="similarity">
    <text evidence="1">Belongs to the carbohydrate kinase PfkB family.</text>
</comment>
<dbReference type="InterPro" id="IPR029056">
    <property type="entry name" value="Ribokinase-like"/>
</dbReference>
<dbReference type="InterPro" id="IPR011611">
    <property type="entry name" value="PfkB_dom"/>
</dbReference>
<keyword evidence="3" id="KW-0547">Nucleotide-binding</keyword>
<dbReference type="GO" id="GO:0005829">
    <property type="term" value="C:cytosol"/>
    <property type="evidence" value="ECO:0007669"/>
    <property type="project" value="TreeGrafter"/>
</dbReference>
<dbReference type="PIRSF" id="PIRSF000535">
    <property type="entry name" value="1PFK/6PFK/LacC"/>
    <property type="match status" value="1"/>
</dbReference>
<keyword evidence="9" id="KW-1185">Reference proteome</keyword>
<dbReference type="NCBIfam" id="TIGR03168">
    <property type="entry name" value="1-PFK"/>
    <property type="match status" value="1"/>
</dbReference>
<feature type="domain" description="Carbohydrate kinase PfkB" evidence="7">
    <location>
        <begin position="24"/>
        <end position="280"/>
    </location>
</feature>
<dbReference type="STRING" id="525903.Taci_0824"/>
<dbReference type="InterPro" id="IPR002173">
    <property type="entry name" value="Carboh/pur_kinase_PfkB_CS"/>
</dbReference>
<evidence type="ECO:0000256" key="3">
    <source>
        <dbReference type="ARBA" id="ARBA00022741"/>
    </source>
</evidence>
<dbReference type="GO" id="GO:0008443">
    <property type="term" value="F:phosphofructokinase activity"/>
    <property type="evidence" value="ECO:0007669"/>
    <property type="project" value="TreeGrafter"/>
</dbReference>
<proteinExistence type="inferred from homology"/>